<comment type="caution">
    <text evidence="2">The sequence shown here is derived from an EMBL/GenBank/DDBJ whole genome shotgun (WGS) entry which is preliminary data.</text>
</comment>
<dbReference type="Proteomes" id="UP000288805">
    <property type="component" value="Unassembled WGS sequence"/>
</dbReference>
<dbReference type="InterPro" id="IPR044821">
    <property type="entry name" value="At1g28695/At4g15970-like"/>
</dbReference>
<evidence type="ECO:0000313" key="2">
    <source>
        <dbReference type="EMBL" id="RVX06795.1"/>
    </source>
</evidence>
<dbReference type="EMBL" id="QGNW01000049">
    <property type="protein sequence ID" value="RVX06795.1"/>
    <property type="molecule type" value="Genomic_DNA"/>
</dbReference>
<organism evidence="2 3">
    <name type="scientific">Vitis vinifera</name>
    <name type="common">Grape</name>
    <dbReference type="NCBI Taxonomy" id="29760"/>
    <lineage>
        <taxon>Eukaryota</taxon>
        <taxon>Viridiplantae</taxon>
        <taxon>Streptophyta</taxon>
        <taxon>Embryophyta</taxon>
        <taxon>Tracheophyta</taxon>
        <taxon>Spermatophyta</taxon>
        <taxon>Magnoliopsida</taxon>
        <taxon>eudicotyledons</taxon>
        <taxon>Gunneridae</taxon>
        <taxon>Pentapetalae</taxon>
        <taxon>rosids</taxon>
        <taxon>Vitales</taxon>
        <taxon>Vitaceae</taxon>
        <taxon>Viteae</taxon>
        <taxon>Vitis</taxon>
    </lineage>
</organism>
<feature type="domain" description="Nucleotide-diphospho-sugar transferase" evidence="1">
    <location>
        <begin position="99"/>
        <end position="297"/>
    </location>
</feature>
<dbReference type="InterPro" id="IPR005069">
    <property type="entry name" value="Nucl-diP-sugar_transferase"/>
</dbReference>
<proteinExistence type="predicted"/>
<dbReference type="PANTHER" id="PTHR46038">
    <property type="entry name" value="EXPRESSED PROTEIN-RELATED"/>
    <property type="match status" value="1"/>
</dbReference>
<accession>A0A438JCW2</accession>
<sequence>MLVMKKLNPPRLLLLLSVVIFACLILFRSFNSAPGNGQSLLGKDQSNIDPPKLVELLRKASMPDRTVILTILDQAWARPGSVLELFLESFKVGVGTKKLLNHLVIVTTDDQAFQYCKAMHPHCFPLPTPEDFVARKPLMHPDRSKFGRRTIRLLGEVDELGYNFVFTDADVMWLKNPFLYVDPIQDLTIACEVYTGDPKSRSNKADRGFFFVKSTDISVEFLKYWEVAMVLHPDHDAQSVLEMIKEDEVAQFRLRVRIKYLDTVHFSGFCQPNKDMRQVHTMHANCCEDLESKVHDLRLVLDDWRNSMTSLSTPGSSWRVPSKCKEK</sequence>
<dbReference type="Pfam" id="PF03407">
    <property type="entry name" value="Nucleotid_trans"/>
    <property type="match status" value="1"/>
</dbReference>
<name>A0A438JCW2_VITVI</name>
<evidence type="ECO:0000259" key="1">
    <source>
        <dbReference type="Pfam" id="PF03407"/>
    </source>
</evidence>
<protein>
    <recommendedName>
        <fullName evidence="1">Nucleotide-diphospho-sugar transferase domain-containing protein</fullName>
    </recommendedName>
</protein>
<dbReference type="PROSITE" id="PS51257">
    <property type="entry name" value="PROKAR_LIPOPROTEIN"/>
    <property type="match status" value="1"/>
</dbReference>
<dbReference type="PANTHER" id="PTHR46038:SF37">
    <property type="entry name" value="GLYCOSYLTRANSFERASE"/>
    <property type="match status" value="1"/>
</dbReference>
<reference evidence="2 3" key="1">
    <citation type="journal article" date="2018" name="PLoS Genet.">
        <title>Population sequencing reveals clonal diversity and ancestral inbreeding in the grapevine cultivar Chardonnay.</title>
        <authorList>
            <person name="Roach M.J."/>
            <person name="Johnson D.L."/>
            <person name="Bohlmann J."/>
            <person name="van Vuuren H.J."/>
            <person name="Jones S.J."/>
            <person name="Pretorius I.S."/>
            <person name="Schmidt S.A."/>
            <person name="Borneman A.R."/>
        </authorList>
    </citation>
    <scope>NUCLEOTIDE SEQUENCE [LARGE SCALE GENOMIC DNA]</scope>
    <source>
        <strain evidence="3">cv. Chardonnay</strain>
        <tissue evidence="2">Leaf</tissue>
    </source>
</reference>
<evidence type="ECO:0000313" key="3">
    <source>
        <dbReference type="Proteomes" id="UP000288805"/>
    </source>
</evidence>
<dbReference type="AlphaFoldDB" id="A0A438JCW2"/>
<gene>
    <name evidence="2" type="primary">VvCHDp000475_0</name>
    <name evidence="2" type="ORF">CK203_015161</name>
</gene>